<dbReference type="PANTHER" id="PTHR33371:SF15">
    <property type="entry name" value="LIPOPROTEIN LPRN"/>
    <property type="match status" value="1"/>
</dbReference>
<evidence type="ECO:0000259" key="2">
    <source>
        <dbReference type="Pfam" id="PF02470"/>
    </source>
</evidence>
<evidence type="ECO:0000313" key="3">
    <source>
        <dbReference type="EMBL" id="QHN35991.1"/>
    </source>
</evidence>
<dbReference type="InterPro" id="IPR052336">
    <property type="entry name" value="MlaD_Phospholipid_Transporter"/>
</dbReference>
<keyword evidence="4" id="KW-1185">Reference proteome</keyword>
<accession>A0ABX6IKX6</accession>
<evidence type="ECO:0000256" key="1">
    <source>
        <dbReference type="SAM" id="MobiDB-lite"/>
    </source>
</evidence>
<reference evidence="3" key="1">
    <citation type="journal article" date="2021" name="Nat. Microbiol.">
        <title>Cocultivation of an ultrasmall environmental parasitic bacterium with lytic ability against bacteria associated with wastewater foams.</title>
        <authorList>
            <person name="Batinovic S."/>
            <person name="Rose J.J.A."/>
            <person name="Ratcliffe J."/>
            <person name="Seviour R.J."/>
            <person name="Petrovski S."/>
        </authorList>
    </citation>
    <scope>NUCLEOTIDE SEQUENCE</scope>
    <source>
        <strain evidence="3">CON9</strain>
    </source>
</reference>
<dbReference type="Proteomes" id="UP001059836">
    <property type="component" value="Chromosome"/>
</dbReference>
<dbReference type="Pfam" id="PF02470">
    <property type="entry name" value="MlaD"/>
    <property type="match status" value="1"/>
</dbReference>
<protein>
    <submittedName>
        <fullName evidence="3">MCE family protein</fullName>
    </submittedName>
</protein>
<proteinExistence type="predicted"/>
<sequence>MVGGEEPGPDDLRHRRHHRGHRSADRRGPRPVAGHRLDIPETPGIDADRRRRDVAGPISHDVGAQSGVADGVRRHGEIRRGHLPAAGLRRHGRDSDGQGELGEPGAHRAADSRERGHPDRGQGQGGGGARVRPGSHRQTPTARNTVPTAQRNSHRQLSGAPRRARARCQGQCHGTARGSAEVIGRRRNWSRCVVVALTALIVAGCAVDPGTFTSSVRSGGGDRTLTIRFADALNLPTGTDVTLNGLRIGSVSSVRLHRSRVDIVAKVRENSRITTDAAASIRQDTVLGDPYVAILSSVSAPLLEGDTIELERTASAPPLEDTLSVVANFVNAGSIQDIEKVMRSANTALPHRKQTTRVARIASIDLRSLAADTRRIDQMLDGLDATAGTVNRWLPSLSQALAPKGMHWWSQLSNASGGIGVLLPSIGSVFEGGMWLMPMLTRLNGSADVMVEWVHAVARNDDQIRKFVVDNFFPFVQSPRMNIVTATAAEGQEMIGTITRLLRMLGAVR</sequence>
<feature type="compositionally biased region" description="Basic and acidic residues" evidence="1">
    <location>
        <begin position="71"/>
        <end position="80"/>
    </location>
</feature>
<feature type="region of interest" description="Disordered" evidence="1">
    <location>
        <begin position="1"/>
        <end position="170"/>
    </location>
</feature>
<dbReference type="EMBL" id="CP045809">
    <property type="protein sequence ID" value="QHN35991.1"/>
    <property type="molecule type" value="Genomic_DNA"/>
</dbReference>
<dbReference type="PANTHER" id="PTHR33371">
    <property type="entry name" value="INTERMEMBRANE PHOSPHOLIPID TRANSPORT SYSTEM BINDING PROTEIN MLAD-RELATED"/>
    <property type="match status" value="1"/>
</dbReference>
<organism evidence="3 4">
    <name type="scientific">Gordonia pseudamarae</name>
    <dbReference type="NCBI Taxonomy" id="2831662"/>
    <lineage>
        <taxon>Bacteria</taxon>
        <taxon>Bacillati</taxon>
        <taxon>Actinomycetota</taxon>
        <taxon>Actinomycetes</taxon>
        <taxon>Mycobacteriales</taxon>
        <taxon>Gordoniaceae</taxon>
        <taxon>Gordonia</taxon>
    </lineage>
</organism>
<name>A0ABX6IKX6_9ACTN</name>
<dbReference type="InterPro" id="IPR003399">
    <property type="entry name" value="Mce/MlaD"/>
</dbReference>
<feature type="domain" description="Mce/MlaD" evidence="2">
    <location>
        <begin position="223"/>
        <end position="295"/>
    </location>
</feature>
<evidence type="ECO:0000313" key="4">
    <source>
        <dbReference type="Proteomes" id="UP001059836"/>
    </source>
</evidence>
<gene>
    <name evidence="3" type="ORF">GII31_15050</name>
</gene>
<feature type="compositionally biased region" description="Polar residues" evidence="1">
    <location>
        <begin position="136"/>
        <end position="151"/>
    </location>
</feature>
<feature type="compositionally biased region" description="Basic and acidic residues" evidence="1">
    <location>
        <begin position="105"/>
        <end position="120"/>
    </location>
</feature>